<evidence type="ECO:0000313" key="1">
    <source>
        <dbReference type="EMBL" id="RNE97539.1"/>
    </source>
</evidence>
<proteinExistence type="predicted"/>
<keyword evidence="2" id="KW-1185">Reference proteome</keyword>
<dbReference type="RefSeq" id="XP_029234176.1">
    <property type="nucleotide sequence ID" value="XM_029385968.1"/>
</dbReference>
<gene>
    <name evidence="1" type="ORF">TraAM80_09275</name>
</gene>
<dbReference type="EMBL" id="MKGL01000552">
    <property type="protein sequence ID" value="RNE97539.1"/>
    <property type="molecule type" value="Genomic_DNA"/>
</dbReference>
<reference evidence="1 2" key="1">
    <citation type="journal article" date="2018" name="BMC Genomics">
        <title>Genomic comparison of Trypanosoma conorhini and Trypanosoma rangeli to Trypanosoma cruzi strains of high and low virulence.</title>
        <authorList>
            <person name="Bradwell K.R."/>
            <person name="Koparde V.N."/>
            <person name="Matveyev A.V."/>
            <person name="Serrano M.G."/>
            <person name="Alves J.M."/>
            <person name="Parikh H."/>
            <person name="Huang B."/>
            <person name="Lee V."/>
            <person name="Espinosa-Alvarez O."/>
            <person name="Ortiz P.A."/>
            <person name="Costa-Martins A.G."/>
            <person name="Teixeira M.M."/>
            <person name="Buck G.A."/>
        </authorList>
    </citation>
    <scope>NUCLEOTIDE SEQUENCE [LARGE SCALE GENOMIC DNA]</scope>
    <source>
        <strain evidence="1 2">AM80</strain>
    </source>
</reference>
<dbReference type="Proteomes" id="UP000283634">
    <property type="component" value="Unassembled WGS sequence"/>
</dbReference>
<evidence type="ECO:0000313" key="2">
    <source>
        <dbReference type="Proteomes" id="UP000283634"/>
    </source>
</evidence>
<dbReference type="GeneID" id="40333208"/>
<accession>A0A422MWI0</accession>
<comment type="caution">
    <text evidence="1">The sequence shown here is derived from an EMBL/GenBank/DDBJ whole genome shotgun (WGS) entry which is preliminary data.</text>
</comment>
<sequence>MQKIVWGSLGGAVAAEWGCRFCSCSGEYAATLFFLLAALGANVPASDKLRVPPPRRLKETETSAAAFAGCTPCGPVMWQTVPSRNSRAPHHVLGAAYICVVGDNAAASLLLLASERRGGGCSAPSHLSELQRKMPPRRGSQFHCEWVIFACDYTHTELWGSECQVKYEKRREASSQLLCVPCSLHGLPREI</sequence>
<protein>
    <submittedName>
        <fullName evidence="1">Uncharacterized protein</fullName>
    </submittedName>
</protein>
<name>A0A422MWI0_TRYRA</name>
<organism evidence="1 2">
    <name type="scientific">Trypanosoma rangeli</name>
    <dbReference type="NCBI Taxonomy" id="5698"/>
    <lineage>
        <taxon>Eukaryota</taxon>
        <taxon>Discoba</taxon>
        <taxon>Euglenozoa</taxon>
        <taxon>Kinetoplastea</taxon>
        <taxon>Metakinetoplastina</taxon>
        <taxon>Trypanosomatida</taxon>
        <taxon>Trypanosomatidae</taxon>
        <taxon>Trypanosoma</taxon>
        <taxon>Herpetosoma</taxon>
    </lineage>
</organism>
<dbReference type="AlphaFoldDB" id="A0A422MWI0"/>